<dbReference type="InterPro" id="IPR036388">
    <property type="entry name" value="WH-like_DNA-bd_sf"/>
</dbReference>
<dbReference type="Proteomes" id="UP000298325">
    <property type="component" value="Unassembled WGS sequence"/>
</dbReference>
<dbReference type="PANTHER" id="PTHR30537:SF26">
    <property type="entry name" value="GLYCINE CLEAVAGE SYSTEM TRANSCRIPTIONAL ACTIVATOR"/>
    <property type="match status" value="1"/>
</dbReference>
<dbReference type="InterPro" id="IPR005119">
    <property type="entry name" value="LysR_subst-bd"/>
</dbReference>
<gene>
    <name evidence="10" type="primary">gcvA</name>
    <name evidence="10" type="ORF">E5Q11_08445</name>
</gene>
<feature type="domain" description="HTH lysR-type" evidence="9">
    <location>
        <begin position="5"/>
        <end position="62"/>
    </location>
</feature>
<dbReference type="InterPro" id="IPR058163">
    <property type="entry name" value="LysR-type_TF_proteobact-type"/>
</dbReference>
<dbReference type="GO" id="GO:0006351">
    <property type="term" value="P:DNA-templated transcription"/>
    <property type="evidence" value="ECO:0007669"/>
    <property type="project" value="TreeGrafter"/>
</dbReference>
<dbReference type="GO" id="GO:0009891">
    <property type="term" value="P:positive regulation of biosynthetic process"/>
    <property type="evidence" value="ECO:0007669"/>
    <property type="project" value="UniProtKB-ARBA"/>
</dbReference>
<dbReference type="GO" id="GO:0043565">
    <property type="term" value="F:sequence-specific DNA binding"/>
    <property type="evidence" value="ECO:0007669"/>
    <property type="project" value="TreeGrafter"/>
</dbReference>
<dbReference type="Gene3D" id="1.10.10.10">
    <property type="entry name" value="Winged helix-like DNA-binding domain superfamily/Winged helix DNA-binding domain"/>
    <property type="match status" value="1"/>
</dbReference>
<keyword evidence="2" id="KW-0028">Amino-acid biosynthesis</keyword>
<dbReference type="FunFam" id="3.40.190.10:FF:000017">
    <property type="entry name" value="Glycine cleavage system transcriptional activator"/>
    <property type="match status" value="1"/>
</dbReference>
<evidence type="ECO:0000256" key="3">
    <source>
        <dbReference type="ARBA" id="ARBA00023015"/>
    </source>
</evidence>
<evidence type="ECO:0000256" key="1">
    <source>
        <dbReference type="ARBA" id="ARBA00009437"/>
    </source>
</evidence>
<dbReference type="FunFam" id="1.10.10.10:FF:000038">
    <property type="entry name" value="Glycine cleavage system transcriptional activator"/>
    <property type="match status" value="1"/>
</dbReference>
<keyword evidence="5" id="KW-0057">Aromatic amino acid biosynthesis</keyword>
<dbReference type="InterPro" id="IPR000847">
    <property type="entry name" value="LysR_HTH_N"/>
</dbReference>
<dbReference type="AlphaFoldDB" id="A0A4Z1BSY0"/>
<name>A0A4Z1BSY0_9GAMM</name>
<dbReference type="Pfam" id="PF00126">
    <property type="entry name" value="HTH_1"/>
    <property type="match status" value="1"/>
</dbReference>
<dbReference type="SUPFAM" id="SSF53850">
    <property type="entry name" value="Periplasmic binding protein-like II"/>
    <property type="match status" value="1"/>
</dbReference>
<evidence type="ECO:0000256" key="8">
    <source>
        <dbReference type="ARBA" id="ARBA00077124"/>
    </source>
</evidence>
<reference evidence="10 11" key="1">
    <citation type="submission" date="2019-04" db="EMBL/GenBank/DDBJ databases">
        <authorList>
            <person name="Park S."/>
            <person name="Yoon J.-H."/>
        </authorList>
    </citation>
    <scope>NUCLEOTIDE SEQUENCE [LARGE SCALE GENOMIC DNA]</scope>
    <source>
        <strain evidence="10 11">HJM-18</strain>
    </source>
</reference>
<dbReference type="EMBL" id="SRPF01000002">
    <property type="protein sequence ID" value="TGN40299.1"/>
    <property type="molecule type" value="Genomic_DNA"/>
</dbReference>
<dbReference type="Pfam" id="PF03466">
    <property type="entry name" value="LysR_substrate"/>
    <property type="match status" value="1"/>
</dbReference>
<protein>
    <recommendedName>
        <fullName evidence="7">HTH-type transcriptional regulator TrpI</fullName>
    </recommendedName>
    <alternativeName>
        <fullName evidence="8">TrpBA operon transcriptional activator</fullName>
    </alternativeName>
</protein>
<dbReference type="PRINTS" id="PR00039">
    <property type="entry name" value="HTHLYSR"/>
</dbReference>
<comment type="caution">
    <text evidence="10">The sequence shown here is derived from an EMBL/GenBank/DDBJ whole genome shotgun (WGS) entry which is preliminary data.</text>
</comment>
<dbReference type="InterPro" id="IPR036390">
    <property type="entry name" value="WH_DNA-bd_sf"/>
</dbReference>
<evidence type="ECO:0000313" key="11">
    <source>
        <dbReference type="Proteomes" id="UP000298325"/>
    </source>
</evidence>
<evidence type="ECO:0000256" key="2">
    <source>
        <dbReference type="ARBA" id="ARBA00022822"/>
    </source>
</evidence>
<evidence type="ECO:0000256" key="7">
    <source>
        <dbReference type="ARBA" id="ARBA00067891"/>
    </source>
</evidence>
<organism evidence="10 11">
    <name type="scientific">Marinobacter confluentis</name>
    <dbReference type="NCBI Taxonomy" id="1697557"/>
    <lineage>
        <taxon>Bacteria</taxon>
        <taxon>Pseudomonadati</taxon>
        <taxon>Pseudomonadota</taxon>
        <taxon>Gammaproteobacteria</taxon>
        <taxon>Pseudomonadales</taxon>
        <taxon>Marinobacteraceae</taxon>
        <taxon>Marinobacter</taxon>
    </lineage>
</organism>
<keyword evidence="6" id="KW-0804">Transcription</keyword>
<evidence type="ECO:0000256" key="6">
    <source>
        <dbReference type="ARBA" id="ARBA00023163"/>
    </source>
</evidence>
<proteinExistence type="inferred from homology"/>
<dbReference type="OrthoDB" id="5877876at2"/>
<dbReference type="CDD" id="cd08432">
    <property type="entry name" value="PBP2_GcdR_TrpI_HvrB_AmpR_like"/>
    <property type="match status" value="1"/>
</dbReference>
<evidence type="ECO:0000256" key="5">
    <source>
        <dbReference type="ARBA" id="ARBA00023141"/>
    </source>
</evidence>
<dbReference type="PANTHER" id="PTHR30537">
    <property type="entry name" value="HTH-TYPE TRANSCRIPTIONAL REGULATOR"/>
    <property type="match status" value="1"/>
</dbReference>
<sequence length="292" mass="33173">MRHLPPLNALRVFESAARHRSFAAAGKELFVTSSAVSHQVKTLEEYLGLSLFSRSKRTVALTPAGEQYLTSVRHAFDEIEMATQRLTANQESKVVKISVAPNFLTRWLMPRMARFQALYPDIELEINASMGLLDFDRTSTDMAVYFGNGEWDDIEVHFLRKIMLVPVCSPQLLEGELPLEKPEDLAKHTLIYVRKRKWEWENWLHQSGVDFISARGSLQMSSGQLATAAAEEGLGVALADSTLTSREIKSGKLVVPFDIQLDTNRAFYLVYRKQRPLTIGMKAFKEWMMSEM</sequence>
<keyword evidence="2" id="KW-0822">Tryptophan biosynthesis</keyword>
<dbReference type="Gene3D" id="3.40.190.10">
    <property type="entry name" value="Periplasmic binding protein-like II"/>
    <property type="match status" value="2"/>
</dbReference>
<keyword evidence="11" id="KW-1185">Reference proteome</keyword>
<evidence type="ECO:0000256" key="4">
    <source>
        <dbReference type="ARBA" id="ARBA00023125"/>
    </source>
</evidence>
<evidence type="ECO:0000313" key="10">
    <source>
        <dbReference type="EMBL" id="TGN40299.1"/>
    </source>
</evidence>
<dbReference type="GO" id="GO:0003700">
    <property type="term" value="F:DNA-binding transcription factor activity"/>
    <property type="evidence" value="ECO:0007669"/>
    <property type="project" value="InterPro"/>
</dbReference>
<dbReference type="NCBIfam" id="NF008352">
    <property type="entry name" value="PRK11139.1"/>
    <property type="match status" value="1"/>
</dbReference>
<dbReference type="GO" id="GO:0000162">
    <property type="term" value="P:L-tryptophan biosynthetic process"/>
    <property type="evidence" value="ECO:0007669"/>
    <property type="project" value="UniProtKB-KW"/>
</dbReference>
<comment type="similarity">
    <text evidence="1">Belongs to the LysR transcriptional regulatory family.</text>
</comment>
<keyword evidence="3" id="KW-0805">Transcription regulation</keyword>
<evidence type="ECO:0000259" key="9">
    <source>
        <dbReference type="PROSITE" id="PS50931"/>
    </source>
</evidence>
<dbReference type="SUPFAM" id="SSF46785">
    <property type="entry name" value="Winged helix' DNA-binding domain"/>
    <property type="match status" value="1"/>
</dbReference>
<dbReference type="PROSITE" id="PS50931">
    <property type="entry name" value="HTH_LYSR"/>
    <property type="match status" value="1"/>
</dbReference>
<accession>A0A4Z1BSY0</accession>
<keyword evidence="4" id="KW-0238">DNA-binding</keyword>
<dbReference type="RefSeq" id="WP_135802961.1">
    <property type="nucleotide sequence ID" value="NZ_SRPF01000002.1"/>
</dbReference>